<dbReference type="InterPro" id="IPR037291">
    <property type="entry name" value="DUF4139"/>
</dbReference>
<proteinExistence type="predicted"/>
<feature type="domain" description="DUF4140" evidence="3">
    <location>
        <begin position="31"/>
        <end position="131"/>
    </location>
</feature>
<evidence type="ECO:0000313" key="4">
    <source>
        <dbReference type="EMBL" id="PKR81055.1"/>
    </source>
</evidence>
<dbReference type="Pfam" id="PF13598">
    <property type="entry name" value="DUF4139"/>
    <property type="match status" value="1"/>
</dbReference>
<sequence length="559" mass="63304">MKLFQVFVVSLFLSTSLFAEEVIIDSKIKNVTVFLKGAQVNREAKFSVNAGVHQIIVSGVSQFVDPQSIQIKGTNGIIILDSKFTRYYSSPGSKTVSKLPKSVQLKINAVEDSLSYIAFEISNLDSELEVLKASKSIILGNGAMRGQGKVNDSIQLLKQAVEYYLSKVKSLNKEINEISRRKKLKTLQLNSLQSRLNELKNYSNNEVFQENKTKSDYRIVVTISSDKVNSGYLDLTYLVSNAGWNAQYDLISNVESSKINLNYKAQIYQSTGIDWKDVRLSVSTNDPYKNKTKPELLPWVLGVQPFSFQQRQAHPNQTQSLSEVAVRQSDSKFKKESIEERNFDYSTSAQHTQVVQHLISAEFKIDLPYSIKSNGEKHMVLVKNEDVDANYVYYTVPKVENSAYLVARITNLEELQLIPAKATIFFDGSYMGETHINPTTMDDTLSLSLGKDPNIIVKRTFINKKYKEKIIGSEVEKSSLYQLEILNNKSKSIDIIVQDQVPVSRKEGIEITAEEISNGSLNETTGIIEWKLELKSKERKTLDLMYKVKHNKNEPLVLR</sequence>
<evidence type="ECO:0000313" key="5">
    <source>
        <dbReference type="Proteomes" id="UP000236654"/>
    </source>
</evidence>
<protein>
    <recommendedName>
        <fullName evidence="6">Mucoidy inhibitor MuiA family protein</fullName>
    </recommendedName>
</protein>
<evidence type="ECO:0000256" key="1">
    <source>
        <dbReference type="SAM" id="SignalP"/>
    </source>
</evidence>
<evidence type="ECO:0000259" key="2">
    <source>
        <dbReference type="Pfam" id="PF13598"/>
    </source>
</evidence>
<dbReference type="Proteomes" id="UP000236654">
    <property type="component" value="Unassembled WGS sequence"/>
</dbReference>
<reference evidence="4 5" key="1">
    <citation type="submission" date="2017-12" db="EMBL/GenBank/DDBJ databases">
        <title>The draft genome sequence of Brumimicrobium saltpan LHR20.</title>
        <authorList>
            <person name="Do Z.-J."/>
            <person name="Luo H.-R."/>
        </authorList>
    </citation>
    <scope>NUCLEOTIDE SEQUENCE [LARGE SCALE GENOMIC DNA]</scope>
    <source>
        <strain evidence="4 5">LHR20</strain>
    </source>
</reference>
<dbReference type="Pfam" id="PF13600">
    <property type="entry name" value="DUF4140"/>
    <property type="match status" value="1"/>
</dbReference>
<organism evidence="4 5">
    <name type="scientific">Brumimicrobium salinarum</name>
    <dbReference type="NCBI Taxonomy" id="2058658"/>
    <lineage>
        <taxon>Bacteria</taxon>
        <taxon>Pseudomonadati</taxon>
        <taxon>Bacteroidota</taxon>
        <taxon>Flavobacteriia</taxon>
        <taxon>Flavobacteriales</taxon>
        <taxon>Crocinitomicaceae</taxon>
        <taxon>Brumimicrobium</taxon>
    </lineage>
</organism>
<keyword evidence="5" id="KW-1185">Reference proteome</keyword>
<comment type="caution">
    <text evidence="4">The sequence shown here is derived from an EMBL/GenBank/DDBJ whole genome shotgun (WGS) entry which is preliminary data.</text>
</comment>
<evidence type="ECO:0008006" key="6">
    <source>
        <dbReference type="Google" id="ProtNLM"/>
    </source>
</evidence>
<feature type="signal peptide" evidence="1">
    <location>
        <begin position="1"/>
        <end position="19"/>
    </location>
</feature>
<keyword evidence="1" id="KW-0732">Signal</keyword>
<name>A0A2I0R3B7_9FLAO</name>
<feature type="chain" id="PRO_5014175041" description="Mucoidy inhibitor MuiA family protein" evidence="1">
    <location>
        <begin position="20"/>
        <end position="559"/>
    </location>
</feature>
<dbReference type="AlphaFoldDB" id="A0A2I0R3B7"/>
<dbReference type="PANTHER" id="PTHR31005:SF8">
    <property type="entry name" value="DUF4139 DOMAIN-CONTAINING PROTEIN"/>
    <property type="match status" value="1"/>
</dbReference>
<dbReference type="InterPro" id="IPR025554">
    <property type="entry name" value="DUF4140"/>
</dbReference>
<gene>
    <name evidence="4" type="ORF">CW751_06670</name>
</gene>
<feature type="domain" description="DUF4139" evidence="2">
    <location>
        <begin position="233"/>
        <end position="552"/>
    </location>
</feature>
<dbReference type="OrthoDB" id="634585at2"/>
<dbReference type="EMBL" id="PJNI01000006">
    <property type="protein sequence ID" value="PKR81055.1"/>
    <property type="molecule type" value="Genomic_DNA"/>
</dbReference>
<accession>A0A2I0R3B7</accession>
<dbReference type="NCBIfam" id="TIGR02231">
    <property type="entry name" value="mucoidy inhibitor MuiA family protein"/>
    <property type="match status" value="1"/>
</dbReference>
<evidence type="ECO:0000259" key="3">
    <source>
        <dbReference type="Pfam" id="PF13600"/>
    </source>
</evidence>
<dbReference type="InterPro" id="IPR011935">
    <property type="entry name" value="CHP02231"/>
</dbReference>
<dbReference type="RefSeq" id="WP_101334231.1">
    <property type="nucleotide sequence ID" value="NZ_PJNI01000006.1"/>
</dbReference>
<dbReference type="PANTHER" id="PTHR31005">
    <property type="entry name" value="DUF4139 DOMAIN-CONTAINING PROTEIN"/>
    <property type="match status" value="1"/>
</dbReference>